<accession>A0A9N7LWI6</accession>
<proteinExistence type="predicted"/>
<geneLocation type="plasmid" evidence="2 3">
    <name>pMUM005</name>
</geneLocation>
<evidence type="ECO:0000313" key="2">
    <source>
        <dbReference type="EMBL" id="BDN85386.1"/>
    </source>
</evidence>
<protein>
    <submittedName>
        <fullName evidence="2">Uncharacterized protein</fullName>
    </submittedName>
</protein>
<reference evidence="2" key="1">
    <citation type="submission" date="2022-06" db="EMBL/GenBank/DDBJ databases">
        <title>Complete genome sequence of Mycobacterium pseudoshottsii NJB1907-Z4.</title>
        <authorList>
            <person name="Komine T."/>
            <person name="Fukano H."/>
            <person name="Wada S."/>
        </authorList>
    </citation>
    <scope>NUCLEOTIDE SEQUENCE</scope>
    <source>
        <strain evidence="2">NJB1907-Z4</strain>
        <plasmid evidence="2">pMUM005</plasmid>
    </source>
</reference>
<feature type="region of interest" description="Disordered" evidence="1">
    <location>
        <begin position="1"/>
        <end position="23"/>
    </location>
</feature>
<gene>
    <name evidence="2" type="ORF">NJB1907Z4_P0380</name>
</gene>
<dbReference type="AlphaFoldDB" id="A0A9N7LWI6"/>
<keyword evidence="2" id="KW-0614">Plasmid</keyword>
<keyword evidence="3" id="KW-1185">Reference proteome</keyword>
<organism evidence="2 3">
    <name type="scientific">Mycobacterium pseudoshottsii</name>
    <dbReference type="NCBI Taxonomy" id="265949"/>
    <lineage>
        <taxon>Bacteria</taxon>
        <taxon>Bacillati</taxon>
        <taxon>Actinomycetota</taxon>
        <taxon>Actinomycetes</taxon>
        <taxon>Mycobacteriales</taxon>
        <taxon>Mycobacteriaceae</taxon>
        <taxon>Mycobacterium</taxon>
        <taxon>Mycobacterium ulcerans group</taxon>
    </lineage>
</organism>
<dbReference type="Proteomes" id="UP001058626">
    <property type="component" value="Plasmid pMUM005"/>
</dbReference>
<evidence type="ECO:0000313" key="3">
    <source>
        <dbReference type="Proteomes" id="UP001058626"/>
    </source>
</evidence>
<evidence type="ECO:0000256" key="1">
    <source>
        <dbReference type="SAM" id="MobiDB-lite"/>
    </source>
</evidence>
<name>A0A9N7LWI6_9MYCO</name>
<dbReference type="EMBL" id="AP026368">
    <property type="protein sequence ID" value="BDN85386.1"/>
    <property type="molecule type" value="Genomic_DNA"/>
</dbReference>
<sequence length="101" mass="10842">MALHSVAALPCGMQPPTRLDQAQQDIRAAQTLPNNSDRRNHGLTAQKHAQAVLLDPDSTPQQKSAARLCIRQARALAGELNLGTGTTRRTCTHDLGHTLDG</sequence>